<feature type="chain" id="PRO_5035277168" evidence="12">
    <location>
        <begin position="16"/>
        <end position="295"/>
    </location>
</feature>
<feature type="coiled-coil region" evidence="10">
    <location>
        <begin position="265"/>
        <end position="292"/>
    </location>
</feature>
<dbReference type="CDD" id="cd00096">
    <property type="entry name" value="Ig"/>
    <property type="match status" value="1"/>
</dbReference>
<dbReference type="GO" id="GO:0042110">
    <property type="term" value="P:T cell activation"/>
    <property type="evidence" value="ECO:0007669"/>
    <property type="project" value="UniProtKB-ARBA"/>
</dbReference>
<keyword evidence="8" id="KW-0393">Immunoglobulin domain</keyword>
<evidence type="ECO:0000256" key="11">
    <source>
        <dbReference type="SAM" id="Phobius"/>
    </source>
</evidence>
<sequence>MFCLILLIFYSFIESQSEKTEQLKVFGPEASLDAVAGENLVLPCFIKPNTSAVDMTVEWLRLEEMPLLVHLYRDRGDRHEKQTSSYKGRTSLFKEELQKGNASLKLSPVRVSDEGEYKCLIEDKSWYDDITVHIMVEAQGSHPVITMESYDNSGGVNLVCESRGWNPEPEVLWLNRDGDTLPAEETQIHRETEGFSVKRRITVHDYSDSNRFYCRLQQKHHMMEAEVIITSKVFAAWKWDVGISVSACLIAVGAIIIAVICYKKASELQREKRKAASELQKVEKYAELLKKKLSS</sequence>
<keyword evidence="2 11" id="KW-0812">Transmembrane</keyword>
<dbReference type="EMBL" id="QNUK01001144">
    <property type="protein sequence ID" value="KAF5886954.1"/>
    <property type="molecule type" value="Genomic_DNA"/>
</dbReference>
<proteinExistence type="inferred from homology"/>
<gene>
    <name evidence="14" type="ORF">DAT39_022397</name>
</gene>
<keyword evidence="3 12" id="KW-0732">Signal</keyword>
<dbReference type="InterPro" id="IPR050504">
    <property type="entry name" value="IgSF_BTN/MOG"/>
</dbReference>
<evidence type="ECO:0000256" key="10">
    <source>
        <dbReference type="SAM" id="Coils"/>
    </source>
</evidence>
<dbReference type="Proteomes" id="UP000727407">
    <property type="component" value="Unassembled WGS sequence"/>
</dbReference>
<dbReference type="GO" id="GO:1903037">
    <property type="term" value="P:regulation of leukocyte cell-cell adhesion"/>
    <property type="evidence" value="ECO:0007669"/>
    <property type="project" value="UniProtKB-ARBA"/>
</dbReference>
<feature type="domain" description="Ig-like" evidence="13">
    <location>
        <begin position="21"/>
        <end position="131"/>
    </location>
</feature>
<comment type="similarity">
    <text evidence="9">Belongs to the SKINT family.</text>
</comment>
<evidence type="ECO:0000256" key="12">
    <source>
        <dbReference type="SAM" id="SignalP"/>
    </source>
</evidence>
<dbReference type="InterPro" id="IPR013106">
    <property type="entry name" value="Ig_V-set"/>
</dbReference>
<keyword evidence="5 11" id="KW-0472">Membrane</keyword>
<evidence type="ECO:0000256" key="2">
    <source>
        <dbReference type="ARBA" id="ARBA00022692"/>
    </source>
</evidence>
<dbReference type="AlphaFoldDB" id="A0A8J4TMS0"/>
<dbReference type="OrthoDB" id="10055806at2759"/>
<evidence type="ECO:0000259" key="13">
    <source>
        <dbReference type="PROSITE" id="PS50835"/>
    </source>
</evidence>
<dbReference type="FunFam" id="2.60.40.10:FF:000142">
    <property type="entry name" value="V-set domain-containing T-cell activation inhibitor 1"/>
    <property type="match status" value="1"/>
</dbReference>
<dbReference type="InterPro" id="IPR007110">
    <property type="entry name" value="Ig-like_dom"/>
</dbReference>
<dbReference type="GO" id="GO:0009897">
    <property type="term" value="C:external side of plasma membrane"/>
    <property type="evidence" value="ECO:0007669"/>
    <property type="project" value="TreeGrafter"/>
</dbReference>
<evidence type="ECO:0000256" key="5">
    <source>
        <dbReference type="ARBA" id="ARBA00023136"/>
    </source>
</evidence>
<dbReference type="InterPro" id="IPR053896">
    <property type="entry name" value="BTN3A2-like_Ig-C"/>
</dbReference>
<keyword evidence="4 11" id="KW-1133">Transmembrane helix</keyword>
<dbReference type="Pfam" id="PF07686">
    <property type="entry name" value="V-set"/>
    <property type="match status" value="1"/>
</dbReference>
<comment type="subcellular location">
    <subcellularLocation>
        <location evidence="1">Membrane</location>
    </subcellularLocation>
</comment>
<reference evidence="14" key="1">
    <citation type="submission" date="2020-07" db="EMBL/GenBank/DDBJ databases">
        <title>Clarias magur genome sequencing, assembly and annotation.</title>
        <authorList>
            <person name="Kushwaha B."/>
            <person name="Kumar R."/>
            <person name="Das P."/>
            <person name="Joshi C.G."/>
            <person name="Kumar D."/>
            <person name="Nagpure N.S."/>
            <person name="Pandey M."/>
            <person name="Agarwal S."/>
            <person name="Srivastava S."/>
            <person name="Singh M."/>
            <person name="Sahoo L."/>
            <person name="Jayasankar P."/>
            <person name="Meher P.K."/>
            <person name="Koringa P.G."/>
            <person name="Iquebal M.A."/>
            <person name="Das S.P."/>
            <person name="Bit A."/>
            <person name="Patnaik S."/>
            <person name="Patel N."/>
            <person name="Shah T.M."/>
            <person name="Hinsu A."/>
            <person name="Jena J.K."/>
        </authorList>
    </citation>
    <scope>NUCLEOTIDE SEQUENCE</scope>
    <source>
        <strain evidence="14">CIFAMagur01</strain>
        <tissue evidence="14">Testis</tissue>
    </source>
</reference>
<comment type="caution">
    <text evidence="14">The sequence shown here is derived from an EMBL/GenBank/DDBJ whole genome shotgun (WGS) entry which is preliminary data.</text>
</comment>
<dbReference type="Pfam" id="PF22705">
    <property type="entry name" value="C2-set_3"/>
    <property type="match status" value="1"/>
</dbReference>
<dbReference type="GO" id="GO:0050863">
    <property type="term" value="P:regulation of T cell activation"/>
    <property type="evidence" value="ECO:0007669"/>
    <property type="project" value="UniProtKB-ARBA"/>
</dbReference>
<dbReference type="SMART" id="SM00409">
    <property type="entry name" value="IG"/>
    <property type="match status" value="1"/>
</dbReference>
<evidence type="ECO:0000313" key="15">
    <source>
        <dbReference type="Proteomes" id="UP000727407"/>
    </source>
</evidence>
<keyword evidence="7" id="KW-0325">Glycoprotein</keyword>
<keyword evidence="10" id="KW-0175">Coiled coil</keyword>
<evidence type="ECO:0000256" key="6">
    <source>
        <dbReference type="ARBA" id="ARBA00023157"/>
    </source>
</evidence>
<feature type="non-terminal residue" evidence="14">
    <location>
        <position position="295"/>
    </location>
</feature>
<dbReference type="GO" id="GO:0001817">
    <property type="term" value="P:regulation of cytokine production"/>
    <property type="evidence" value="ECO:0007669"/>
    <property type="project" value="TreeGrafter"/>
</dbReference>
<dbReference type="GO" id="GO:0005102">
    <property type="term" value="F:signaling receptor binding"/>
    <property type="evidence" value="ECO:0007669"/>
    <property type="project" value="TreeGrafter"/>
</dbReference>
<dbReference type="FunFam" id="2.60.40.10:FF:000088">
    <property type="entry name" value="Butyrophilin subfamily 1 member A1"/>
    <property type="match status" value="1"/>
</dbReference>
<dbReference type="SUPFAM" id="SSF48726">
    <property type="entry name" value="Immunoglobulin"/>
    <property type="match status" value="2"/>
</dbReference>
<protein>
    <submittedName>
        <fullName evidence="14">Butyrophilin subfamily 1 member A1-like</fullName>
    </submittedName>
</protein>
<dbReference type="SMART" id="SM00406">
    <property type="entry name" value="IGv"/>
    <property type="match status" value="1"/>
</dbReference>
<feature type="domain" description="Ig-like" evidence="13">
    <location>
        <begin position="143"/>
        <end position="230"/>
    </location>
</feature>
<dbReference type="PROSITE" id="PS50835">
    <property type="entry name" value="IG_LIKE"/>
    <property type="match status" value="2"/>
</dbReference>
<evidence type="ECO:0000313" key="14">
    <source>
        <dbReference type="EMBL" id="KAF5886954.1"/>
    </source>
</evidence>
<dbReference type="GO" id="GO:0050852">
    <property type="term" value="P:T cell receptor signaling pathway"/>
    <property type="evidence" value="ECO:0007669"/>
    <property type="project" value="TreeGrafter"/>
</dbReference>
<name>A0A8J4TMS0_CLAMG</name>
<evidence type="ECO:0000256" key="4">
    <source>
        <dbReference type="ARBA" id="ARBA00022989"/>
    </source>
</evidence>
<organism evidence="14 15">
    <name type="scientific">Clarias magur</name>
    <name type="common">Asian catfish</name>
    <name type="synonym">Macropteronotus magur</name>
    <dbReference type="NCBI Taxonomy" id="1594786"/>
    <lineage>
        <taxon>Eukaryota</taxon>
        <taxon>Metazoa</taxon>
        <taxon>Chordata</taxon>
        <taxon>Craniata</taxon>
        <taxon>Vertebrata</taxon>
        <taxon>Euteleostomi</taxon>
        <taxon>Actinopterygii</taxon>
        <taxon>Neopterygii</taxon>
        <taxon>Teleostei</taxon>
        <taxon>Ostariophysi</taxon>
        <taxon>Siluriformes</taxon>
        <taxon>Clariidae</taxon>
        <taxon>Clarias</taxon>
    </lineage>
</organism>
<feature type="transmembrane region" description="Helical" evidence="11">
    <location>
        <begin position="241"/>
        <end position="262"/>
    </location>
</feature>
<keyword evidence="6" id="KW-1015">Disulfide bond</keyword>
<keyword evidence="15" id="KW-1185">Reference proteome</keyword>
<evidence type="ECO:0000256" key="9">
    <source>
        <dbReference type="ARBA" id="ARBA00038221"/>
    </source>
</evidence>
<dbReference type="PANTHER" id="PTHR24100:SF151">
    <property type="entry name" value="ICOS LIGAND"/>
    <property type="match status" value="1"/>
</dbReference>
<dbReference type="Gene3D" id="2.60.40.10">
    <property type="entry name" value="Immunoglobulins"/>
    <property type="match status" value="2"/>
</dbReference>
<evidence type="ECO:0000256" key="7">
    <source>
        <dbReference type="ARBA" id="ARBA00023180"/>
    </source>
</evidence>
<dbReference type="InterPro" id="IPR036179">
    <property type="entry name" value="Ig-like_dom_sf"/>
</dbReference>
<evidence type="ECO:0000256" key="8">
    <source>
        <dbReference type="ARBA" id="ARBA00023319"/>
    </source>
</evidence>
<accession>A0A8J4TMS0</accession>
<dbReference type="InterPro" id="IPR003599">
    <property type="entry name" value="Ig_sub"/>
</dbReference>
<evidence type="ECO:0000256" key="3">
    <source>
        <dbReference type="ARBA" id="ARBA00022729"/>
    </source>
</evidence>
<dbReference type="InterPro" id="IPR013783">
    <property type="entry name" value="Ig-like_fold"/>
</dbReference>
<feature type="non-terminal residue" evidence="14">
    <location>
        <position position="1"/>
    </location>
</feature>
<evidence type="ECO:0000256" key="1">
    <source>
        <dbReference type="ARBA" id="ARBA00004370"/>
    </source>
</evidence>
<feature type="signal peptide" evidence="12">
    <location>
        <begin position="1"/>
        <end position="15"/>
    </location>
</feature>
<dbReference type="PANTHER" id="PTHR24100">
    <property type="entry name" value="BUTYROPHILIN"/>
    <property type="match status" value="1"/>
</dbReference>